<reference evidence="2" key="1">
    <citation type="journal article" date="2014" name="Int. J. Syst. Evol. Microbiol.">
        <title>Complete genome sequence of Corynebacterium casei LMG S-19264T (=DSM 44701T), isolated from a smear-ripened cheese.</title>
        <authorList>
            <consortium name="US DOE Joint Genome Institute (JGI-PGF)"/>
            <person name="Walter F."/>
            <person name="Albersmeier A."/>
            <person name="Kalinowski J."/>
            <person name="Ruckert C."/>
        </authorList>
    </citation>
    <scope>NUCLEOTIDE SEQUENCE</scope>
    <source>
        <strain evidence="2">KCTC 23224</strain>
    </source>
</reference>
<protein>
    <submittedName>
        <fullName evidence="2">Uncharacterized protein</fullName>
    </submittedName>
</protein>
<evidence type="ECO:0000313" key="2">
    <source>
        <dbReference type="EMBL" id="GHB33320.1"/>
    </source>
</evidence>
<dbReference type="RefSeq" id="WP_189579666.1">
    <property type="nucleotide sequence ID" value="NZ_BMYF01000006.1"/>
</dbReference>
<keyword evidence="1" id="KW-0472">Membrane</keyword>
<gene>
    <name evidence="2" type="ORF">GCM10008106_12860</name>
</gene>
<feature type="transmembrane region" description="Helical" evidence="1">
    <location>
        <begin position="6"/>
        <end position="24"/>
    </location>
</feature>
<evidence type="ECO:0000313" key="3">
    <source>
        <dbReference type="Proteomes" id="UP000642809"/>
    </source>
</evidence>
<proteinExistence type="predicted"/>
<dbReference type="AlphaFoldDB" id="A0A8J3CWW8"/>
<dbReference type="Proteomes" id="UP000642809">
    <property type="component" value="Unassembled WGS sequence"/>
</dbReference>
<keyword evidence="3" id="KW-1185">Reference proteome</keyword>
<name>A0A8J3CWW8_9BACT</name>
<keyword evidence="1" id="KW-1133">Transmembrane helix</keyword>
<organism evidence="2 3">
    <name type="scientific">Mongoliitalea lutea</name>
    <dbReference type="NCBI Taxonomy" id="849756"/>
    <lineage>
        <taxon>Bacteria</taxon>
        <taxon>Pseudomonadati</taxon>
        <taxon>Bacteroidota</taxon>
        <taxon>Cytophagia</taxon>
        <taxon>Cytophagales</taxon>
        <taxon>Cyclobacteriaceae</taxon>
        <taxon>Mongoliitalea</taxon>
    </lineage>
</organism>
<dbReference type="EMBL" id="BMYF01000006">
    <property type="protein sequence ID" value="GHB33320.1"/>
    <property type="molecule type" value="Genomic_DNA"/>
</dbReference>
<reference evidence="2" key="2">
    <citation type="submission" date="2020-09" db="EMBL/GenBank/DDBJ databases">
        <authorList>
            <person name="Sun Q."/>
            <person name="Kim S."/>
        </authorList>
    </citation>
    <scope>NUCLEOTIDE SEQUENCE</scope>
    <source>
        <strain evidence="2">KCTC 23224</strain>
    </source>
</reference>
<evidence type="ECO:0000256" key="1">
    <source>
        <dbReference type="SAM" id="Phobius"/>
    </source>
</evidence>
<accession>A0A8J3CWW8</accession>
<keyword evidence="1" id="KW-0812">Transmembrane</keyword>
<comment type="caution">
    <text evidence="2">The sequence shown here is derived from an EMBL/GenBank/DDBJ whole genome shotgun (WGS) entry which is preliminary data.</text>
</comment>
<sequence length="244" mass="28212">MKKLKMIGFIAIISFGIMSFVWKFELLKLEGPRQELVLEEINEDYQVRVYREKFITGIIHKGYAIGPNMLQKSGDLREVIGVLLDVSKVELADTDKRQYKMEINTSKPLKLVQPEIAAFILDTLGFSVEKTERLVQTKNLSVQDWDKAVQAKKEMGPGVLTYREVKNNKMELLGYSLNELKKEFEDLFPATYFSVPSDQSNLPLYLTFSDIRKIDRVLEDLEAQGLVIENLEEIRDVYVIKRKP</sequence>